<dbReference type="KEGG" id="xdo:XDD1_0965"/>
<dbReference type="Proteomes" id="UP000032721">
    <property type="component" value="Chromosome"/>
</dbReference>
<keyword evidence="1" id="KW-1133">Transmembrane helix</keyword>
<gene>
    <name evidence="2" type="ORF">XDD1_0965</name>
</gene>
<organism evidence="2 3">
    <name type="scientific">Xenorhabdus doucetiae</name>
    <dbReference type="NCBI Taxonomy" id="351671"/>
    <lineage>
        <taxon>Bacteria</taxon>
        <taxon>Pseudomonadati</taxon>
        <taxon>Pseudomonadota</taxon>
        <taxon>Gammaproteobacteria</taxon>
        <taxon>Enterobacterales</taxon>
        <taxon>Morganellaceae</taxon>
        <taxon>Xenorhabdus</taxon>
    </lineage>
</organism>
<evidence type="ECO:0000313" key="3">
    <source>
        <dbReference type="Proteomes" id="UP000032721"/>
    </source>
</evidence>
<dbReference type="AlphaFoldDB" id="A0A068QNY2"/>
<evidence type="ECO:0000313" key="2">
    <source>
        <dbReference type="EMBL" id="CDG16668.1"/>
    </source>
</evidence>
<accession>A0A068QNY2</accession>
<evidence type="ECO:0000256" key="1">
    <source>
        <dbReference type="SAM" id="Phobius"/>
    </source>
</evidence>
<keyword evidence="1" id="KW-0472">Membrane</keyword>
<dbReference type="EMBL" id="FO704550">
    <property type="protein sequence ID" value="CDG16668.1"/>
    <property type="molecule type" value="Genomic_DNA"/>
</dbReference>
<protein>
    <submittedName>
        <fullName evidence="2">Uncharacterized protein</fullName>
    </submittedName>
</protein>
<reference evidence="2 3" key="1">
    <citation type="submission" date="2013-07" db="EMBL/GenBank/DDBJ databases">
        <authorList>
            <person name="Genoscope - CEA"/>
        </authorList>
    </citation>
    <scope>NUCLEOTIDE SEQUENCE [LARGE SCALE GENOMIC DNA]</scope>
    <source>
        <strain evidence="3">FRM16 / DSM 17909</strain>
    </source>
</reference>
<name>A0A068QNY2_9GAMM</name>
<sequence>MIKCNSASSIFPFIIILTFLLYTSVIFHTFSDLNYYSYPFSHLLSLELHLICFQILPL</sequence>
<dbReference type="HOGENOM" id="CLU_2978276_0_0_6"/>
<feature type="transmembrane region" description="Helical" evidence="1">
    <location>
        <begin position="7"/>
        <end position="30"/>
    </location>
</feature>
<proteinExistence type="predicted"/>
<keyword evidence="1" id="KW-0812">Transmembrane</keyword>